<organism evidence="2 3">
    <name type="scientific">Actinomadura viridis</name>
    <dbReference type="NCBI Taxonomy" id="58110"/>
    <lineage>
        <taxon>Bacteria</taxon>
        <taxon>Bacillati</taxon>
        <taxon>Actinomycetota</taxon>
        <taxon>Actinomycetes</taxon>
        <taxon>Streptosporangiales</taxon>
        <taxon>Thermomonosporaceae</taxon>
        <taxon>Actinomadura</taxon>
    </lineage>
</organism>
<reference evidence="2" key="1">
    <citation type="submission" date="2020-11" db="EMBL/GenBank/DDBJ databases">
        <title>Sequencing the genomes of 1000 actinobacteria strains.</title>
        <authorList>
            <person name="Klenk H.-P."/>
        </authorList>
    </citation>
    <scope>NUCLEOTIDE SEQUENCE</scope>
    <source>
        <strain evidence="2">DSM 43175</strain>
    </source>
</reference>
<accession>A0A931DKY0</accession>
<keyword evidence="3" id="KW-1185">Reference proteome</keyword>
<feature type="transmembrane region" description="Helical" evidence="1">
    <location>
        <begin position="125"/>
        <end position="145"/>
    </location>
</feature>
<proteinExistence type="predicted"/>
<feature type="transmembrane region" description="Helical" evidence="1">
    <location>
        <begin position="7"/>
        <end position="27"/>
    </location>
</feature>
<name>A0A931DKY0_9ACTN</name>
<feature type="transmembrane region" description="Helical" evidence="1">
    <location>
        <begin position="151"/>
        <end position="173"/>
    </location>
</feature>
<protein>
    <submittedName>
        <fullName evidence="2">Uncharacterized protein</fullName>
    </submittedName>
</protein>
<evidence type="ECO:0000313" key="3">
    <source>
        <dbReference type="Proteomes" id="UP000614047"/>
    </source>
</evidence>
<comment type="caution">
    <text evidence="2">The sequence shown here is derived from an EMBL/GenBank/DDBJ whole genome shotgun (WGS) entry which is preliminary data.</text>
</comment>
<evidence type="ECO:0000313" key="2">
    <source>
        <dbReference type="EMBL" id="MBG6090478.1"/>
    </source>
</evidence>
<keyword evidence="1" id="KW-0812">Transmembrane</keyword>
<dbReference type="RefSeq" id="WP_197012932.1">
    <property type="nucleotide sequence ID" value="NZ_BAABES010000016.1"/>
</dbReference>
<keyword evidence="1" id="KW-1133">Transmembrane helix</keyword>
<feature type="transmembrane region" description="Helical" evidence="1">
    <location>
        <begin position="33"/>
        <end position="56"/>
    </location>
</feature>
<dbReference type="EMBL" id="JADOUA010000001">
    <property type="protein sequence ID" value="MBG6090478.1"/>
    <property type="molecule type" value="Genomic_DNA"/>
</dbReference>
<dbReference type="Proteomes" id="UP000614047">
    <property type="component" value="Unassembled WGS sequence"/>
</dbReference>
<keyword evidence="1" id="KW-0472">Membrane</keyword>
<evidence type="ECO:0000256" key="1">
    <source>
        <dbReference type="SAM" id="Phobius"/>
    </source>
</evidence>
<sequence length="284" mass="30602">MLRLARAALFAVIPAELVLAVLLLSGVALPVPLIVTAEAAVLAVLTLETATLLRLFRAARRDGADRRAALREAVRWLVPEKVRRLTGFEARGMASLYLWAARRRHGVPPGATAVGYSREERSTALLWLFAMAVETAGVDILLRGIGAPAELRYAVLVIDLYGLLIGLAVHAAAVTRPHVVSAGELRVRYAGFFDARIPRDRIAAVRAARNYNEQGVITVEDGRLAVAVASQTNIVVELTEPVAIVRPLGRRAEVTAIRFFADEPEAALQALRTVGATEPVALES</sequence>
<gene>
    <name evidence="2" type="ORF">IW256_004591</name>
</gene>
<dbReference type="AlphaFoldDB" id="A0A931DKY0"/>